<keyword evidence="4 9" id="KW-0812">Transmembrane</keyword>
<evidence type="ECO:0000256" key="4">
    <source>
        <dbReference type="ARBA" id="ARBA00022692"/>
    </source>
</evidence>
<dbReference type="AlphaFoldDB" id="A0A7G3ZLP0"/>
<feature type="transmembrane region" description="Helical" evidence="9">
    <location>
        <begin position="167"/>
        <end position="186"/>
    </location>
</feature>
<keyword evidence="12" id="KW-1185">Reference proteome</keyword>
<evidence type="ECO:0000256" key="5">
    <source>
        <dbReference type="ARBA" id="ARBA00022989"/>
    </source>
</evidence>
<comment type="subcellular location">
    <subcellularLocation>
        <location evidence="1">Membrane</location>
        <topology evidence="1">Multi-pass membrane protein</topology>
    </subcellularLocation>
</comment>
<keyword evidence="3" id="KW-0444">Lipid biosynthesis</keyword>
<dbReference type="GeneID" id="59327667"/>
<comment type="similarity">
    <text evidence="2">Belongs to the steroid 5-alpha reductase family.</text>
</comment>
<dbReference type="RefSeq" id="XP_037141100.1">
    <property type="nucleotide sequence ID" value="XM_037285204.1"/>
</dbReference>
<feature type="domain" description="3-oxo-5-alpha-steroid 4-dehydrogenase C-terminal" evidence="10">
    <location>
        <begin position="156"/>
        <end position="311"/>
    </location>
</feature>
<organism evidence="11 12">
    <name type="scientific">Torulaspora globosa</name>
    <dbReference type="NCBI Taxonomy" id="48254"/>
    <lineage>
        <taxon>Eukaryota</taxon>
        <taxon>Fungi</taxon>
        <taxon>Dikarya</taxon>
        <taxon>Ascomycota</taxon>
        <taxon>Saccharomycotina</taxon>
        <taxon>Saccharomycetes</taxon>
        <taxon>Saccharomycetales</taxon>
        <taxon>Saccharomycetaceae</taxon>
        <taxon>Torulaspora</taxon>
    </lineage>
</organism>
<proteinExistence type="inferred from homology"/>
<dbReference type="GO" id="GO:0042761">
    <property type="term" value="P:very long-chain fatty acid biosynthetic process"/>
    <property type="evidence" value="ECO:0007669"/>
    <property type="project" value="TreeGrafter"/>
</dbReference>
<evidence type="ECO:0000256" key="1">
    <source>
        <dbReference type="ARBA" id="ARBA00004141"/>
    </source>
</evidence>
<keyword evidence="6" id="KW-0560">Oxidoreductase</keyword>
<evidence type="ECO:0000256" key="8">
    <source>
        <dbReference type="ARBA" id="ARBA00023136"/>
    </source>
</evidence>
<keyword evidence="5 9" id="KW-1133">Transmembrane helix</keyword>
<protein>
    <recommendedName>
        <fullName evidence="10">3-oxo-5-alpha-steroid 4-dehydrogenase C-terminal domain-containing protein</fullName>
    </recommendedName>
</protein>
<dbReference type="InterPro" id="IPR039357">
    <property type="entry name" value="SRD5A/TECR"/>
</dbReference>
<dbReference type="PANTHER" id="PTHR10556">
    <property type="entry name" value="3-OXO-5-ALPHA-STEROID 4-DEHYDROGENASE"/>
    <property type="match status" value="1"/>
</dbReference>
<dbReference type="OrthoDB" id="540503at2759"/>
<feature type="transmembrane region" description="Helical" evidence="9">
    <location>
        <begin position="244"/>
        <end position="267"/>
    </location>
</feature>
<evidence type="ECO:0000256" key="2">
    <source>
        <dbReference type="ARBA" id="ARBA00007742"/>
    </source>
</evidence>
<evidence type="ECO:0000259" key="10">
    <source>
        <dbReference type="Pfam" id="PF02544"/>
    </source>
</evidence>
<name>A0A7G3ZLP0_9SACH</name>
<keyword evidence="7" id="KW-0443">Lipid metabolism</keyword>
<dbReference type="Proteomes" id="UP000515788">
    <property type="component" value="Chromosome 7"/>
</dbReference>
<dbReference type="PROSITE" id="PS50244">
    <property type="entry name" value="S5A_REDUCTASE"/>
    <property type="match status" value="1"/>
</dbReference>
<dbReference type="PANTHER" id="PTHR10556:SF28">
    <property type="entry name" value="VERY-LONG-CHAIN ENOYL-COA REDUCTASE"/>
    <property type="match status" value="1"/>
</dbReference>
<sequence>MPIVIKSRSKSLKDTRLENVDGLALQPVLNDISKNNRSLNTNRLRLTYVKEGKQVPITSDAFFKEGTNLEDTELYVKDLGPQVSWRLVFVVEYLGPILVHSLVYLLSKNPTLVEKYHSRSKPYNPFMNKLAYSLIMAHYLKREFETLFVHQFSQSTMPLFNIFKNSFHYWVLNGAIAFGYFGYGFIFDDSKLFQAYSALRLNNLGSLVALFTLAESWVFYVHIKLRLWGEAQKKKGNTTKRVPINSGMFSLLVAPNYTFESWAWIFFSLIFKLNLFSLIFTAVSMTQMYLWAQKKNKKYGTKRAFLIPYVF</sequence>
<evidence type="ECO:0000256" key="6">
    <source>
        <dbReference type="ARBA" id="ARBA00023002"/>
    </source>
</evidence>
<dbReference type="EMBL" id="CP059252">
    <property type="protein sequence ID" value="QLL34426.1"/>
    <property type="molecule type" value="Genomic_DNA"/>
</dbReference>
<dbReference type="KEGG" id="tgb:HG536_0G02880"/>
<evidence type="ECO:0000313" key="11">
    <source>
        <dbReference type="EMBL" id="QLL34426.1"/>
    </source>
</evidence>
<feature type="transmembrane region" description="Helical" evidence="9">
    <location>
        <begin position="273"/>
        <end position="292"/>
    </location>
</feature>
<evidence type="ECO:0000256" key="3">
    <source>
        <dbReference type="ARBA" id="ARBA00022516"/>
    </source>
</evidence>
<dbReference type="GO" id="GO:0016020">
    <property type="term" value="C:membrane"/>
    <property type="evidence" value="ECO:0007669"/>
    <property type="project" value="UniProtKB-SubCell"/>
</dbReference>
<evidence type="ECO:0000313" key="12">
    <source>
        <dbReference type="Proteomes" id="UP000515788"/>
    </source>
</evidence>
<feature type="transmembrane region" description="Helical" evidence="9">
    <location>
        <begin position="206"/>
        <end position="223"/>
    </location>
</feature>
<keyword evidence="8 9" id="KW-0472">Membrane</keyword>
<evidence type="ECO:0000256" key="9">
    <source>
        <dbReference type="SAM" id="Phobius"/>
    </source>
</evidence>
<dbReference type="GO" id="GO:0016627">
    <property type="term" value="F:oxidoreductase activity, acting on the CH-CH group of donors"/>
    <property type="evidence" value="ECO:0007669"/>
    <property type="project" value="InterPro"/>
</dbReference>
<gene>
    <name evidence="11" type="ORF">HG536_0G02880</name>
</gene>
<dbReference type="Pfam" id="PF02544">
    <property type="entry name" value="Steroid_dh"/>
    <property type="match status" value="1"/>
</dbReference>
<evidence type="ECO:0000256" key="7">
    <source>
        <dbReference type="ARBA" id="ARBA00023098"/>
    </source>
</evidence>
<dbReference type="InterPro" id="IPR001104">
    <property type="entry name" value="3-oxo-5_a-steroid_4-DH_C"/>
</dbReference>
<reference evidence="11 12" key="1">
    <citation type="submission" date="2020-06" db="EMBL/GenBank/DDBJ databases">
        <title>The yeast mating-type switching endonuclease HO is a domesticated member of an unorthodox homing genetic element family.</title>
        <authorList>
            <person name="Coughlan A.Y."/>
            <person name="Lombardi L."/>
            <person name="Braun-Galleani S."/>
            <person name="Martos A.R."/>
            <person name="Galeote V."/>
            <person name="Bigey F."/>
            <person name="Dequin S."/>
            <person name="Byrne K.P."/>
            <person name="Wolfe K.H."/>
        </authorList>
    </citation>
    <scope>NUCLEOTIDE SEQUENCE [LARGE SCALE GENOMIC DNA]</scope>
    <source>
        <strain evidence="11 12">CBS764</strain>
    </source>
</reference>
<accession>A0A7G3ZLP0</accession>